<dbReference type="SUPFAM" id="SSF50249">
    <property type="entry name" value="Nucleic acid-binding proteins"/>
    <property type="match status" value="1"/>
</dbReference>
<dbReference type="Gene3D" id="2.40.50.140">
    <property type="entry name" value="Nucleic acid-binding proteins"/>
    <property type="match status" value="2"/>
</dbReference>
<dbReference type="Gramene" id="rna43842">
    <property type="protein sequence ID" value="RHN49055.1"/>
    <property type="gene ID" value="gene43842"/>
</dbReference>
<dbReference type="AlphaFoldDB" id="A0A396HCQ1"/>
<sequence>MGMLKVVGVEKSYTRNGSQSKMISIELYYDGYTLFGPYVDELNAFLASGETDNVVVAVQLTKIKIFQGQAMIQNTINATKVLFNPTFTAALLLKKRMVENDDSPSPDISKITEASKVSVEDFLNLSPMTTVEGLKEKFFAVFGTVNVIVDDSDWWYTSCVVCNKKVHDQDEGC</sequence>
<proteinExistence type="predicted"/>
<dbReference type="InterPro" id="IPR012340">
    <property type="entry name" value="NA-bd_OB-fold"/>
</dbReference>
<comment type="caution">
    <text evidence="1">The sequence shown here is derived from an EMBL/GenBank/DDBJ whole genome shotgun (WGS) entry which is preliminary data.</text>
</comment>
<dbReference type="Proteomes" id="UP000265566">
    <property type="component" value="Chromosome 7"/>
</dbReference>
<organism evidence="1 2">
    <name type="scientific">Medicago truncatula</name>
    <name type="common">Barrel medic</name>
    <name type="synonym">Medicago tribuloides</name>
    <dbReference type="NCBI Taxonomy" id="3880"/>
    <lineage>
        <taxon>Eukaryota</taxon>
        <taxon>Viridiplantae</taxon>
        <taxon>Streptophyta</taxon>
        <taxon>Embryophyta</taxon>
        <taxon>Tracheophyta</taxon>
        <taxon>Spermatophyta</taxon>
        <taxon>Magnoliopsida</taxon>
        <taxon>eudicotyledons</taxon>
        <taxon>Gunneridae</taxon>
        <taxon>Pentapetalae</taxon>
        <taxon>rosids</taxon>
        <taxon>fabids</taxon>
        <taxon>Fabales</taxon>
        <taxon>Fabaceae</taxon>
        <taxon>Papilionoideae</taxon>
        <taxon>50 kb inversion clade</taxon>
        <taxon>NPAAA clade</taxon>
        <taxon>Hologalegina</taxon>
        <taxon>IRL clade</taxon>
        <taxon>Trifolieae</taxon>
        <taxon>Medicago</taxon>
    </lineage>
</organism>
<evidence type="ECO:0000313" key="1">
    <source>
        <dbReference type="EMBL" id="RHN49055.1"/>
    </source>
</evidence>
<dbReference type="EMBL" id="PSQE01000007">
    <property type="protein sequence ID" value="RHN49055.1"/>
    <property type="molecule type" value="Genomic_DNA"/>
</dbReference>
<protein>
    <submittedName>
        <fullName evidence="1">Putative nucleic acid-binding protein</fullName>
    </submittedName>
</protein>
<name>A0A396HCQ1_MEDTR</name>
<dbReference type="CDD" id="cd04481">
    <property type="entry name" value="RPA1_DBD_B_like"/>
    <property type="match status" value="1"/>
</dbReference>
<reference evidence="2" key="1">
    <citation type="journal article" date="2018" name="Nat. Plants">
        <title>Whole-genome landscape of Medicago truncatula symbiotic genes.</title>
        <authorList>
            <person name="Pecrix Y."/>
            <person name="Staton S.E."/>
            <person name="Sallet E."/>
            <person name="Lelandais-Briere C."/>
            <person name="Moreau S."/>
            <person name="Carrere S."/>
            <person name="Blein T."/>
            <person name="Jardinaud M.F."/>
            <person name="Latrasse D."/>
            <person name="Zouine M."/>
            <person name="Zahm M."/>
            <person name="Kreplak J."/>
            <person name="Mayjonade B."/>
            <person name="Satge C."/>
            <person name="Perez M."/>
            <person name="Cauet S."/>
            <person name="Marande W."/>
            <person name="Chantry-Darmon C."/>
            <person name="Lopez-Roques C."/>
            <person name="Bouchez O."/>
            <person name="Berard A."/>
            <person name="Debelle F."/>
            <person name="Munos S."/>
            <person name="Bendahmane A."/>
            <person name="Berges H."/>
            <person name="Niebel A."/>
            <person name="Buitink J."/>
            <person name="Frugier F."/>
            <person name="Benhamed M."/>
            <person name="Crespi M."/>
            <person name="Gouzy J."/>
            <person name="Gamas P."/>
        </authorList>
    </citation>
    <scope>NUCLEOTIDE SEQUENCE [LARGE SCALE GENOMIC DNA]</scope>
    <source>
        <strain evidence="2">cv. Jemalong A17</strain>
    </source>
</reference>
<evidence type="ECO:0000313" key="2">
    <source>
        <dbReference type="Proteomes" id="UP000265566"/>
    </source>
</evidence>
<accession>A0A396HCQ1</accession>
<gene>
    <name evidence="1" type="ORF">MtrunA17_Chr7g0270381</name>
</gene>